<keyword evidence="3" id="KW-1185">Reference proteome</keyword>
<evidence type="ECO:0000313" key="3">
    <source>
        <dbReference type="Proteomes" id="UP001219605"/>
    </source>
</evidence>
<feature type="domain" description="UBP-type" evidence="1">
    <location>
        <begin position="3"/>
        <end position="95"/>
    </location>
</feature>
<dbReference type="PROSITE" id="PS50271">
    <property type="entry name" value="ZF_UBP"/>
    <property type="match status" value="1"/>
</dbReference>
<gene>
    <name evidence="2" type="ORF">PVK37_12275</name>
</gene>
<reference evidence="2 3" key="1">
    <citation type="submission" date="2023-02" db="EMBL/GenBank/DDBJ databases">
        <authorList>
            <person name="Mo P."/>
        </authorList>
    </citation>
    <scope>NUCLEOTIDE SEQUENCE [LARGE SCALE GENOMIC DNA]</scope>
    <source>
        <strain evidence="2 3">HUAS 3</strain>
    </source>
</reference>
<sequence>MVRSCPHTDVEAAEPVSDGCDDCRALGDTWVHLRSCLTCGYVGCCDDSKNKHATRHHESTQHPAIVSIEPGESWRYCYPDKVLTPGTPTPNHPRP</sequence>
<evidence type="ECO:0000313" key="2">
    <source>
        <dbReference type="EMBL" id="WDZ88031.1"/>
    </source>
</evidence>
<dbReference type="EMBL" id="CP118615">
    <property type="protein sequence ID" value="WDZ88031.1"/>
    <property type="molecule type" value="Genomic_DNA"/>
</dbReference>
<dbReference type="SUPFAM" id="SSF57850">
    <property type="entry name" value="RING/U-box"/>
    <property type="match status" value="1"/>
</dbReference>
<dbReference type="Pfam" id="PF02148">
    <property type="entry name" value="zf-UBP"/>
    <property type="match status" value="1"/>
</dbReference>
<dbReference type="Gene3D" id="3.30.40.10">
    <property type="entry name" value="Zinc/RING finger domain, C3HC4 (zinc finger)"/>
    <property type="match status" value="1"/>
</dbReference>
<dbReference type="Proteomes" id="UP001219605">
    <property type="component" value="Chromosome"/>
</dbReference>
<protein>
    <submittedName>
        <fullName evidence="2">UBP-type zinc finger domain-containing protein</fullName>
    </submittedName>
</protein>
<accession>A0ABY8A069</accession>
<dbReference type="SMART" id="SM00290">
    <property type="entry name" value="ZnF_UBP"/>
    <property type="match status" value="1"/>
</dbReference>
<dbReference type="InterPro" id="IPR001607">
    <property type="entry name" value="Znf_UBP"/>
</dbReference>
<dbReference type="InterPro" id="IPR013083">
    <property type="entry name" value="Znf_RING/FYVE/PHD"/>
</dbReference>
<name>A0ABY8A069_9ACTN</name>
<evidence type="ECO:0000259" key="1">
    <source>
        <dbReference type="PROSITE" id="PS50271"/>
    </source>
</evidence>
<proteinExistence type="predicted"/>
<organism evidence="2 3">
    <name type="scientific">Micromonospora cathayae</name>
    <dbReference type="NCBI Taxonomy" id="3028804"/>
    <lineage>
        <taxon>Bacteria</taxon>
        <taxon>Bacillati</taxon>
        <taxon>Actinomycetota</taxon>
        <taxon>Actinomycetes</taxon>
        <taxon>Micromonosporales</taxon>
        <taxon>Micromonosporaceae</taxon>
        <taxon>Micromonospora</taxon>
    </lineage>
</organism>